<dbReference type="AlphaFoldDB" id="A0A2X1K1A9"/>
<dbReference type="InterPro" id="IPR048020">
    <property type="entry name" value="Transpos_IS3"/>
</dbReference>
<dbReference type="Proteomes" id="UP000250561">
    <property type="component" value="Unassembled WGS sequence"/>
</dbReference>
<dbReference type="SUPFAM" id="SSF53098">
    <property type="entry name" value="Ribonuclease H-like"/>
    <property type="match status" value="1"/>
</dbReference>
<protein>
    <submittedName>
        <fullName evidence="7">IS3 element transposase</fullName>
    </submittedName>
</protein>
<evidence type="ECO:0000256" key="3">
    <source>
        <dbReference type="ARBA" id="ARBA00023172"/>
    </source>
</evidence>
<keyword evidence="1" id="KW-0815">Transposition</keyword>
<name>A0A2X1K1A9_ECOLX</name>
<evidence type="ECO:0000256" key="1">
    <source>
        <dbReference type="ARBA" id="ARBA00022578"/>
    </source>
</evidence>
<dbReference type="InterPro" id="IPR001584">
    <property type="entry name" value="Integrase_cat-core"/>
</dbReference>
<comment type="similarity">
    <text evidence="5">Belongs to the transposase IS3/IS150/IS904 family.</text>
</comment>
<feature type="domain" description="Integrase catalytic" evidence="6">
    <location>
        <begin position="1"/>
        <end position="162"/>
    </location>
</feature>
<dbReference type="Pfam" id="PF00665">
    <property type="entry name" value="rve"/>
    <property type="match status" value="1"/>
</dbReference>
<dbReference type="FunFam" id="3.30.420.10:FF:000030">
    <property type="entry name" value="IS3, transposase orfB"/>
    <property type="match status" value="1"/>
</dbReference>
<evidence type="ECO:0000313" key="8">
    <source>
        <dbReference type="Proteomes" id="UP000250561"/>
    </source>
</evidence>
<dbReference type="InterPro" id="IPR036397">
    <property type="entry name" value="RNaseH_sf"/>
</dbReference>
<dbReference type="GO" id="GO:0003677">
    <property type="term" value="F:DNA binding"/>
    <property type="evidence" value="ECO:0007669"/>
    <property type="project" value="UniProtKB-KW"/>
</dbReference>
<dbReference type="InterPro" id="IPR012337">
    <property type="entry name" value="RNaseH-like_sf"/>
</dbReference>
<keyword evidence="2" id="KW-0238">DNA-binding</keyword>
<dbReference type="PANTHER" id="PTHR46889">
    <property type="entry name" value="TRANSPOSASE INSF FOR INSERTION SEQUENCE IS3B-RELATED"/>
    <property type="match status" value="1"/>
</dbReference>
<evidence type="ECO:0000256" key="2">
    <source>
        <dbReference type="ARBA" id="ARBA00023125"/>
    </source>
</evidence>
<evidence type="ECO:0000256" key="5">
    <source>
        <dbReference type="ARBA" id="ARBA00043964"/>
    </source>
</evidence>
<evidence type="ECO:0000313" key="7">
    <source>
        <dbReference type="EMBL" id="SPW53678.1"/>
    </source>
</evidence>
<dbReference type="NCBIfam" id="NF033516">
    <property type="entry name" value="transpos_IS3"/>
    <property type="match status" value="1"/>
</dbReference>
<dbReference type="GO" id="GO:0032196">
    <property type="term" value="P:transposition"/>
    <property type="evidence" value="ECO:0007669"/>
    <property type="project" value="UniProtKB-KW"/>
</dbReference>
<dbReference type="Gene3D" id="3.30.420.10">
    <property type="entry name" value="Ribonuclease H-like superfamily/Ribonuclease H"/>
    <property type="match status" value="1"/>
</dbReference>
<dbReference type="GO" id="GO:0006310">
    <property type="term" value="P:DNA recombination"/>
    <property type="evidence" value="ECO:0007669"/>
    <property type="project" value="UniProtKB-KW"/>
</dbReference>
<dbReference type="PROSITE" id="PS50994">
    <property type="entry name" value="INTEGRASE"/>
    <property type="match status" value="1"/>
</dbReference>
<gene>
    <name evidence="7" type="primary">insEF-4_7</name>
    <name evidence="7" type="ORF">NCTC11126_04303</name>
</gene>
<dbReference type="InterPro" id="IPR050900">
    <property type="entry name" value="Transposase_IS3/IS150/IS904"/>
</dbReference>
<keyword evidence="3" id="KW-0233">DNA recombination</keyword>
<proteinExistence type="inferred from homology"/>
<organism evidence="7 8">
    <name type="scientific">Escherichia coli</name>
    <dbReference type="NCBI Taxonomy" id="562"/>
    <lineage>
        <taxon>Bacteria</taxon>
        <taxon>Pseudomonadati</taxon>
        <taxon>Pseudomonadota</taxon>
        <taxon>Gammaproteobacteria</taxon>
        <taxon>Enterobacterales</taxon>
        <taxon>Enterobacteriaceae</taxon>
        <taxon>Escherichia</taxon>
    </lineage>
</organism>
<dbReference type="GO" id="GO:0015074">
    <property type="term" value="P:DNA integration"/>
    <property type="evidence" value="ECO:0007669"/>
    <property type="project" value="InterPro"/>
</dbReference>
<sequence length="163" mass="19043">MARNQKWAGDITYLRTDEGWLYLAVVIDLWSRAVIGWSMSPRMTAQLACDALQMALWRRKRPRNVIVHTDRGGQYCSADYQAQLKRHNLRGSMSAKGCCYDNACVESFFHSLKVECIHGEHFISREIMRATVFNYIECDYNRWRRHSWCGGLSPEQFENKNLA</sequence>
<evidence type="ECO:0000256" key="4">
    <source>
        <dbReference type="ARBA" id="ARBA00037276"/>
    </source>
</evidence>
<dbReference type="EMBL" id="UARS01000008">
    <property type="protein sequence ID" value="SPW53678.1"/>
    <property type="molecule type" value="Genomic_DNA"/>
</dbReference>
<comment type="function">
    <text evidence="4">Involved in the transposition of the insertion sequence IS3.</text>
</comment>
<accession>A0A2X1K1A9</accession>
<reference evidence="7 8" key="1">
    <citation type="submission" date="2018-06" db="EMBL/GenBank/DDBJ databases">
        <authorList>
            <consortium name="Pathogen Informatics"/>
            <person name="Doyle S."/>
        </authorList>
    </citation>
    <scope>NUCLEOTIDE SEQUENCE [LARGE SCALE GENOMIC DNA]</scope>
    <source>
        <strain evidence="7 8">NCTC11126</strain>
    </source>
</reference>
<dbReference type="Pfam" id="PF13333">
    <property type="entry name" value="rve_2"/>
    <property type="match status" value="1"/>
</dbReference>
<dbReference type="PANTHER" id="PTHR46889:SF6">
    <property type="entry name" value="TRANSPOSASE INSF FOR INSERTION SEQUENCE IS3B"/>
    <property type="match status" value="1"/>
</dbReference>
<evidence type="ECO:0000259" key="6">
    <source>
        <dbReference type="PROSITE" id="PS50994"/>
    </source>
</evidence>